<comment type="caution">
    <text evidence="7">The sequence shown here is derived from an EMBL/GenBank/DDBJ whole genome shotgun (WGS) entry which is preliminary data.</text>
</comment>
<protein>
    <submittedName>
        <fullName evidence="7">Pseudouridylate synthase 7</fullName>
    </submittedName>
</protein>
<keyword evidence="2" id="KW-0819">tRNA processing</keyword>
<dbReference type="GO" id="GO:0001522">
    <property type="term" value="P:pseudouridine synthesis"/>
    <property type="evidence" value="ECO:0007669"/>
    <property type="project" value="InterPro"/>
</dbReference>
<dbReference type="PROSITE" id="PS50984">
    <property type="entry name" value="TRUD"/>
    <property type="match status" value="1"/>
</dbReference>
<accession>A0A4E0R8H9</accession>
<dbReference type="GO" id="GO:0008033">
    <property type="term" value="P:tRNA processing"/>
    <property type="evidence" value="ECO:0007669"/>
    <property type="project" value="UniProtKB-KW"/>
</dbReference>
<dbReference type="InterPro" id="IPR042214">
    <property type="entry name" value="TruD_catalytic"/>
</dbReference>
<dbReference type="InterPro" id="IPR001656">
    <property type="entry name" value="PsdUridine_synth_TruD"/>
</dbReference>
<name>A0A4E0R8H9_FASHE</name>
<dbReference type="GO" id="GO:0005634">
    <property type="term" value="C:nucleus"/>
    <property type="evidence" value="ECO:0007669"/>
    <property type="project" value="TreeGrafter"/>
</dbReference>
<sequence length="630" mass="71472">MESVPRKRTRFEAPLSDTDVCLRQSDLDHSADSKAESEWLTEFDVGIHAFVNPKIPGFKCTLKTRWEDFIVQEISHGMCAQLTSTDPFDFDMNQPKPDVSLANAILNPYKTQLVELVNCQREHIRLEAPESKDERTELHKAIRAAYAGLDSRTVKEETRQFIIVSRATKNSTFRLPKNQAYCRFVLYKEGKDTISAIQLLSRFLHIRPGSFAYAGTKDRRAITTQFVTLKGIDSRRLSALNQKLRGIRLGNFSYVPQPLFLGDLDGNRFTVVLRSVNVSDSVIREAVEAWQRDGFVNYYGLQRFGHSNKAKSFDTGRYIIQSDWKSAIQHILLPTKADLPCVQQLKRDYMENKNAKQCADLGPPCIERELLWGVAKHGFTPEALQSLPRNLRQLYVHSYQSLIWNRAATRRIYDLSSKTNEHLHTVAGDLYLPSAASLDCEPLDDFPTELEQVDSLQPADAQQLGCRGALPCPKVATAMDCSSIPITDVVLPLPGFLVRYPENESGQWYHDLLKEDGLTVENLRHQVKDFALPGSYRALVVKPKDVSFTIHEYTDSDVPLIESDLQKLEKSGISTNNNHKDNEINHDSPRMENLNSGKPERAVVLQFTLPKSSYATVAIRELTKSFVEKR</sequence>
<evidence type="ECO:0000256" key="1">
    <source>
        <dbReference type="ARBA" id="ARBA00007953"/>
    </source>
</evidence>
<dbReference type="InterPro" id="IPR020119">
    <property type="entry name" value="PsdUridine_synth_TruD_CS"/>
</dbReference>
<dbReference type="SUPFAM" id="SSF55120">
    <property type="entry name" value="Pseudouridine synthase"/>
    <property type="match status" value="1"/>
</dbReference>
<dbReference type="EMBL" id="JXXN02001321">
    <property type="protein sequence ID" value="THD25029.1"/>
    <property type="molecule type" value="Genomic_DNA"/>
</dbReference>
<gene>
    <name evidence="7" type="ORF">D915_003903</name>
</gene>
<evidence type="ECO:0000256" key="4">
    <source>
        <dbReference type="SAM" id="MobiDB-lite"/>
    </source>
</evidence>
<dbReference type="PIRSF" id="PIRSF037016">
    <property type="entry name" value="Pseudouridin_synth_euk_prd"/>
    <property type="match status" value="1"/>
</dbReference>
<dbReference type="PROSITE" id="PS51061">
    <property type="entry name" value="R3H"/>
    <property type="match status" value="1"/>
</dbReference>
<keyword evidence="8" id="KW-1185">Reference proteome</keyword>
<reference evidence="7" key="1">
    <citation type="submission" date="2019-03" db="EMBL/GenBank/DDBJ databases">
        <title>Improved annotation for the trematode Fasciola hepatica.</title>
        <authorList>
            <person name="Choi Y.-J."/>
            <person name="Martin J."/>
            <person name="Mitreva M."/>
        </authorList>
    </citation>
    <scope>NUCLEOTIDE SEQUENCE [LARGE SCALE GENOMIC DNA]</scope>
</reference>
<evidence type="ECO:0000259" key="5">
    <source>
        <dbReference type="PROSITE" id="PS50984"/>
    </source>
</evidence>
<feature type="region of interest" description="Disordered" evidence="4">
    <location>
        <begin position="571"/>
        <end position="596"/>
    </location>
</feature>
<dbReference type="Gene3D" id="3.30.2350.20">
    <property type="entry name" value="TruD, catalytic domain"/>
    <property type="match status" value="2"/>
</dbReference>
<proteinExistence type="inferred from homology"/>
<dbReference type="InterPro" id="IPR020103">
    <property type="entry name" value="PsdUridine_synth_cat_dom_sf"/>
</dbReference>
<evidence type="ECO:0000256" key="2">
    <source>
        <dbReference type="ARBA" id="ARBA00022694"/>
    </source>
</evidence>
<dbReference type="GO" id="GO:0009982">
    <property type="term" value="F:pseudouridine synthase activity"/>
    <property type="evidence" value="ECO:0007669"/>
    <property type="project" value="InterPro"/>
</dbReference>
<dbReference type="PROSITE" id="PS01268">
    <property type="entry name" value="UPF0024"/>
    <property type="match status" value="1"/>
</dbReference>
<dbReference type="PANTHER" id="PTHR13326:SF21">
    <property type="entry name" value="PSEUDOURIDYLATE SYNTHASE PUS7L"/>
    <property type="match status" value="1"/>
</dbReference>
<organism evidence="7 8">
    <name type="scientific">Fasciola hepatica</name>
    <name type="common">Liver fluke</name>
    <dbReference type="NCBI Taxonomy" id="6192"/>
    <lineage>
        <taxon>Eukaryota</taxon>
        <taxon>Metazoa</taxon>
        <taxon>Spiralia</taxon>
        <taxon>Lophotrochozoa</taxon>
        <taxon>Platyhelminthes</taxon>
        <taxon>Trematoda</taxon>
        <taxon>Digenea</taxon>
        <taxon>Plagiorchiida</taxon>
        <taxon>Echinostomata</taxon>
        <taxon>Echinostomatoidea</taxon>
        <taxon>Fasciolidae</taxon>
        <taxon>Fasciola</taxon>
    </lineage>
</organism>
<comment type="similarity">
    <text evidence="1">Belongs to the pseudouridine synthase TruD family.</text>
</comment>
<dbReference type="InterPro" id="IPR011760">
    <property type="entry name" value="PsdUridine_synth_TruD_insert"/>
</dbReference>
<feature type="compositionally biased region" description="Basic and acidic residues" evidence="4">
    <location>
        <begin position="578"/>
        <end position="590"/>
    </location>
</feature>
<dbReference type="CDD" id="cd02576">
    <property type="entry name" value="PseudoU_synth_ScPUS7"/>
    <property type="match status" value="1"/>
</dbReference>
<feature type="domain" description="TRUD" evidence="5">
    <location>
        <begin position="294"/>
        <end position="542"/>
    </location>
</feature>
<evidence type="ECO:0000313" key="7">
    <source>
        <dbReference type="EMBL" id="THD25029.1"/>
    </source>
</evidence>
<dbReference type="Proteomes" id="UP000230066">
    <property type="component" value="Unassembled WGS sequence"/>
</dbReference>
<dbReference type="AlphaFoldDB" id="A0A4E0R8H9"/>
<dbReference type="Pfam" id="PF01142">
    <property type="entry name" value="TruD"/>
    <property type="match status" value="2"/>
</dbReference>
<keyword evidence="3" id="KW-0413">Isomerase</keyword>
<evidence type="ECO:0000259" key="6">
    <source>
        <dbReference type="PROSITE" id="PS51061"/>
    </source>
</evidence>
<evidence type="ECO:0000313" key="8">
    <source>
        <dbReference type="Proteomes" id="UP000230066"/>
    </source>
</evidence>
<dbReference type="PANTHER" id="PTHR13326">
    <property type="entry name" value="TRNA PSEUDOURIDINE SYNTHASE D"/>
    <property type="match status" value="1"/>
</dbReference>
<dbReference type="InterPro" id="IPR001374">
    <property type="entry name" value="R3H_dom"/>
</dbReference>
<feature type="domain" description="R3H" evidence="6">
    <location>
        <begin position="103"/>
        <end position="168"/>
    </location>
</feature>
<dbReference type="NCBIfam" id="TIGR00094">
    <property type="entry name" value="tRNA_TruD_broad"/>
    <property type="match status" value="1"/>
</dbReference>
<dbReference type="GO" id="GO:0003723">
    <property type="term" value="F:RNA binding"/>
    <property type="evidence" value="ECO:0007669"/>
    <property type="project" value="InterPro"/>
</dbReference>
<evidence type="ECO:0000256" key="3">
    <source>
        <dbReference type="ARBA" id="ARBA00023235"/>
    </source>
</evidence>